<protein>
    <submittedName>
        <fullName evidence="3">TnsA endonuclease N-terminal domain-containing protein</fullName>
    </submittedName>
</protein>
<feature type="compositionally biased region" description="Basic and acidic residues" evidence="1">
    <location>
        <begin position="20"/>
        <end position="29"/>
    </location>
</feature>
<organism evidence="3 4">
    <name type="scientific">Pseudomonas putida</name>
    <name type="common">Arthrobacter siderocapsulatus</name>
    <dbReference type="NCBI Taxonomy" id="303"/>
    <lineage>
        <taxon>Bacteria</taxon>
        <taxon>Pseudomonadati</taxon>
        <taxon>Pseudomonadota</taxon>
        <taxon>Gammaproteobacteria</taxon>
        <taxon>Pseudomonadales</taxon>
        <taxon>Pseudomonadaceae</taxon>
        <taxon>Pseudomonas</taxon>
    </lineage>
</organism>
<reference evidence="3" key="1">
    <citation type="submission" date="2023-03" db="EMBL/GenBank/DDBJ databases">
        <title>Draft assemblies of triclosan tolerant bacteria isolated from returned activated sludge.</title>
        <authorList>
            <person name="Van Hamelsveld S."/>
        </authorList>
    </citation>
    <scope>NUCLEOTIDE SEQUENCE</scope>
    <source>
        <strain evidence="3">GW210012_S60</strain>
    </source>
</reference>
<dbReference type="InterPro" id="IPR011335">
    <property type="entry name" value="Restrct_endonuc-II-like"/>
</dbReference>
<feature type="region of interest" description="Disordered" evidence="1">
    <location>
        <begin position="1"/>
        <end position="29"/>
    </location>
</feature>
<accession>A0AAW6PJF0</accession>
<keyword evidence="3" id="KW-0540">Nuclease</keyword>
<comment type="caution">
    <text evidence="3">The sequence shown here is derived from an EMBL/GenBank/DDBJ whole genome shotgun (WGS) entry which is preliminary data.</text>
</comment>
<dbReference type="Proteomes" id="UP001217741">
    <property type="component" value="Unassembled WGS sequence"/>
</dbReference>
<dbReference type="RefSeq" id="WP_042132612.1">
    <property type="nucleotide sequence ID" value="NZ_BQII01000055.1"/>
</dbReference>
<dbReference type="Pfam" id="PF08722">
    <property type="entry name" value="Tn7_TnsA-like_N"/>
    <property type="match status" value="1"/>
</dbReference>
<proteinExistence type="predicted"/>
<evidence type="ECO:0000313" key="4">
    <source>
        <dbReference type="Proteomes" id="UP001217741"/>
    </source>
</evidence>
<feature type="domain" description="TnsA endonuclease N-terminal" evidence="2">
    <location>
        <begin position="82"/>
        <end position="183"/>
    </location>
</feature>
<dbReference type="InterPro" id="IPR014833">
    <property type="entry name" value="TnsA_N"/>
</dbReference>
<feature type="compositionally biased region" description="Polar residues" evidence="1">
    <location>
        <begin position="1"/>
        <end position="19"/>
    </location>
</feature>
<dbReference type="CDD" id="cd22362">
    <property type="entry name" value="TnsA_endonuclease-like"/>
    <property type="match status" value="1"/>
</dbReference>
<keyword evidence="3" id="KW-0255">Endonuclease</keyword>
<gene>
    <name evidence="3" type="ORF">P3W50_04420</name>
</gene>
<dbReference type="InterPro" id="IPR011856">
    <property type="entry name" value="tRNA_endonuc-like_dom_sf"/>
</dbReference>
<sequence length="295" mass="34048">MSQVKKPSPQPTARGTVTQKKIDKRINAGDGQGVREDYVPWIKVRAIASKGNSHMVPGVRVQRTHHLLSNAEYHYHVILEYDRSIIDIREQFPLFPQSETHAIATSLNFRPPLYPGTDVPLVMTTDFLVTKLDENGTERLVARSMKYAKEIQDARQEVQDRILEKLDIERLYWERRGIEWKLVLYENLSQNHIRNLLALRSYAAISPQLASEKNIRNVLTFVECASTDSLPLKTLLKKISKFIYIDYISVKHLFFHLLWTRLLEFDSRSKLISLAEPLCVKVSSSQQISVEARHA</sequence>
<dbReference type="GO" id="GO:0003676">
    <property type="term" value="F:nucleic acid binding"/>
    <property type="evidence" value="ECO:0007669"/>
    <property type="project" value="InterPro"/>
</dbReference>
<dbReference type="SUPFAM" id="SSF52980">
    <property type="entry name" value="Restriction endonuclease-like"/>
    <property type="match status" value="1"/>
</dbReference>
<dbReference type="AlphaFoldDB" id="A0AAW6PJF0"/>
<evidence type="ECO:0000256" key="1">
    <source>
        <dbReference type="SAM" id="MobiDB-lite"/>
    </source>
</evidence>
<dbReference type="Gene3D" id="3.40.1350.10">
    <property type="match status" value="1"/>
</dbReference>
<keyword evidence="3" id="KW-0378">Hydrolase</keyword>
<name>A0AAW6PJF0_PSEPU</name>
<evidence type="ECO:0000313" key="3">
    <source>
        <dbReference type="EMBL" id="MDF3869707.1"/>
    </source>
</evidence>
<dbReference type="EMBL" id="JARJLO010000054">
    <property type="protein sequence ID" value="MDF3869707.1"/>
    <property type="molecule type" value="Genomic_DNA"/>
</dbReference>
<dbReference type="GO" id="GO:0004519">
    <property type="term" value="F:endonuclease activity"/>
    <property type="evidence" value="ECO:0007669"/>
    <property type="project" value="UniProtKB-KW"/>
</dbReference>
<evidence type="ECO:0000259" key="2">
    <source>
        <dbReference type="Pfam" id="PF08722"/>
    </source>
</evidence>